<evidence type="ECO:0000256" key="4">
    <source>
        <dbReference type="ARBA" id="ARBA00022692"/>
    </source>
</evidence>
<keyword evidence="7 9" id="KW-1133">Transmembrane helix</keyword>
<dbReference type="Pfam" id="PF02653">
    <property type="entry name" value="BPD_transp_2"/>
    <property type="match status" value="1"/>
</dbReference>
<dbReference type="CDD" id="cd06581">
    <property type="entry name" value="TM_PBP1_LivM_like"/>
    <property type="match status" value="1"/>
</dbReference>
<comment type="subcellular location">
    <subcellularLocation>
        <location evidence="1">Cell membrane</location>
        <topology evidence="1">Multi-pass membrane protein</topology>
    </subcellularLocation>
</comment>
<dbReference type="Gene3D" id="3.40.50.300">
    <property type="entry name" value="P-loop containing nucleotide triphosphate hydrolases"/>
    <property type="match status" value="1"/>
</dbReference>
<dbReference type="InterPro" id="IPR003439">
    <property type="entry name" value="ABC_transporter-like_ATP-bd"/>
</dbReference>
<dbReference type="PROSITE" id="PS50893">
    <property type="entry name" value="ABC_TRANSPORTER_2"/>
    <property type="match status" value="1"/>
</dbReference>
<evidence type="ECO:0000313" key="12">
    <source>
        <dbReference type="Proteomes" id="UP001202827"/>
    </source>
</evidence>
<evidence type="ECO:0000256" key="6">
    <source>
        <dbReference type="ARBA" id="ARBA00022840"/>
    </source>
</evidence>
<dbReference type="PANTHER" id="PTHR45772:SF2">
    <property type="entry name" value="ABC TRANSPORTER ATP-BINDING PROTEIN"/>
    <property type="match status" value="1"/>
</dbReference>
<keyword evidence="5" id="KW-0547">Nucleotide-binding</keyword>
<evidence type="ECO:0000259" key="10">
    <source>
        <dbReference type="PROSITE" id="PS50893"/>
    </source>
</evidence>
<organism evidence="11 12">
    <name type="scientific">Neorhizobium turbinariae</name>
    <dbReference type="NCBI Taxonomy" id="2937795"/>
    <lineage>
        <taxon>Bacteria</taxon>
        <taxon>Pseudomonadati</taxon>
        <taxon>Pseudomonadota</taxon>
        <taxon>Alphaproteobacteria</taxon>
        <taxon>Hyphomicrobiales</taxon>
        <taxon>Rhizobiaceae</taxon>
        <taxon>Rhizobium/Agrobacterium group</taxon>
        <taxon>Neorhizobium</taxon>
    </lineage>
</organism>
<feature type="transmembrane region" description="Helical" evidence="9">
    <location>
        <begin position="241"/>
        <end position="264"/>
    </location>
</feature>
<feature type="transmembrane region" description="Helical" evidence="9">
    <location>
        <begin position="276"/>
        <end position="299"/>
    </location>
</feature>
<dbReference type="CDD" id="cd03219">
    <property type="entry name" value="ABC_Mj1267_LivG_branched"/>
    <property type="match status" value="1"/>
</dbReference>
<evidence type="ECO:0000256" key="9">
    <source>
        <dbReference type="SAM" id="Phobius"/>
    </source>
</evidence>
<dbReference type="RefSeq" id="WP_248682372.1">
    <property type="nucleotide sequence ID" value="NZ_JALPRY010000007.1"/>
</dbReference>
<comment type="caution">
    <text evidence="11">The sequence shown here is derived from an EMBL/GenBank/DDBJ whole genome shotgun (WGS) entry which is preliminary data.</text>
</comment>
<evidence type="ECO:0000256" key="8">
    <source>
        <dbReference type="ARBA" id="ARBA00023136"/>
    </source>
</evidence>
<keyword evidence="12" id="KW-1185">Reference proteome</keyword>
<dbReference type="EMBL" id="JALPRY010000007">
    <property type="protein sequence ID" value="MCK8779524.1"/>
    <property type="molecule type" value="Genomic_DNA"/>
</dbReference>
<keyword evidence="3" id="KW-1003">Cell membrane</keyword>
<dbReference type="InterPro" id="IPR003593">
    <property type="entry name" value="AAA+_ATPase"/>
</dbReference>
<name>A0ABT0INT3_9HYPH</name>
<feature type="transmembrane region" description="Helical" evidence="9">
    <location>
        <begin position="82"/>
        <end position="100"/>
    </location>
</feature>
<dbReference type="InterPro" id="IPR027417">
    <property type="entry name" value="P-loop_NTPase"/>
</dbReference>
<feature type="domain" description="ABC transporter" evidence="10">
    <location>
        <begin position="338"/>
        <end position="583"/>
    </location>
</feature>
<dbReference type="Proteomes" id="UP001202827">
    <property type="component" value="Unassembled WGS sequence"/>
</dbReference>
<evidence type="ECO:0000313" key="11">
    <source>
        <dbReference type="EMBL" id="MCK8779524.1"/>
    </source>
</evidence>
<dbReference type="SUPFAM" id="SSF52540">
    <property type="entry name" value="P-loop containing nucleoside triphosphate hydrolases"/>
    <property type="match status" value="1"/>
</dbReference>
<feature type="transmembrane region" description="Helical" evidence="9">
    <location>
        <begin position="107"/>
        <end position="123"/>
    </location>
</feature>
<proteinExistence type="predicted"/>
<evidence type="ECO:0000256" key="7">
    <source>
        <dbReference type="ARBA" id="ARBA00022989"/>
    </source>
</evidence>
<keyword evidence="6 11" id="KW-0067">ATP-binding</keyword>
<evidence type="ECO:0000256" key="2">
    <source>
        <dbReference type="ARBA" id="ARBA00022448"/>
    </source>
</evidence>
<protein>
    <submittedName>
        <fullName evidence="11">Branched-chain amino acid ABC transporter ATP-binding protein/permease</fullName>
    </submittedName>
</protein>
<dbReference type="SMART" id="SM00382">
    <property type="entry name" value="AAA"/>
    <property type="match status" value="1"/>
</dbReference>
<feature type="transmembrane region" description="Helical" evidence="9">
    <location>
        <begin position="203"/>
        <end position="221"/>
    </location>
</feature>
<gene>
    <name evidence="11" type="ORF">M0654_05945</name>
</gene>
<dbReference type="Pfam" id="PF12399">
    <property type="entry name" value="BCA_ABC_TP_C"/>
    <property type="match status" value="1"/>
</dbReference>
<evidence type="ECO:0000256" key="5">
    <source>
        <dbReference type="ARBA" id="ARBA00022741"/>
    </source>
</evidence>
<dbReference type="InterPro" id="IPR043428">
    <property type="entry name" value="LivM-like"/>
</dbReference>
<sequence length="585" mass="62883">MVARLPLIAGLLVLVLLPSFAGTFAVTLMNYIGIYALVALGLVLLTGIGGLTSFGQASFVGVGAYSTAWLTTAYGLSPWAGLVLALVLTGVAALVIGTVTLRLGGHFLPLSTIAWGISIYFLFGNMDSLGRFGGLSGVPPITLGPISFATNGAMYVLIWITVCISALLCWNLLRSREGRAIRSLRGGRIMSESFGINTFRIRLYTFVIAALLAGLSGWLYAHMSRFVSPAPFDVRASIDYLFMAISGGSGYLAGAIVGSAFTSVAKNFLQDVLPSITSNAGPLETVIFSVIFILLLQYARTGIVASVQRWLPRRALPMPAEAEEMPRRVMPEPGSLMLEVDKVVKRFGGLVAVNEVDFTVRTGEIVALIGPNGAGKSTMFNLISGVLSPTEGRVRFLGQDITSYGPRRIASLGLSRTFQHVKLRPTMSLIDNVMLGAYRRTSSGFLAGALRLNQAEERRARHEAMRQLRRCGLGDNPHELAGNLALGQQRILEIARALAADPALLLLDEPAAGLRRLEKKALADLLRSLRGEGVTILLVEHDMEFVMDLVDRIVVMEFGSKLTEGLPADVRADKRVQDAYLGGTA</sequence>
<dbReference type="PANTHER" id="PTHR45772">
    <property type="entry name" value="CONSERVED COMPONENT OF ABC TRANSPORTER FOR NATURAL AMINO ACIDS-RELATED"/>
    <property type="match status" value="1"/>
</dbReference>
<evidence type="ECO:0000256" key="1">
    <source>
        <dbReference type="ARBA" id="ARBA00004651"/>
    </source>
</evidence>
<accession>A0ABT0INT3</accession>
<dbReference type="InterPro" id="IPR051120">
    <property type="entry name" value="ABC_AA/LPS_Transport"/>
</dbReference>
<dbReference type="InterPro" id="IPR032823">
    <property type="entry name" value="BCA_ABC_TP_C"/>
</dbReference>
<evidence type="ECO:0000256" key="3">
    <source>
        <dbReference type="ARBA" id="ARBA00022475"/>
    </source>
</evidence>
<feature type="transmembrane region" description="Helical" evidence="9">
    <location>
        <begin position="153"/>
        <end position="173"/>
    </location>
</feature>
<keyword evidence="8 9" id="KW-0472">Membrane</keyword>
<dbReference type="InterPro" id="IPR001851">
    <property type="entry name" value="ABC_transp_permease"/>
</dbReference>
<keyword evidence="4 9" id="KW-0812">Transmembrane</keyword>
<keyword evidence="2" id="KW-0813">Transport</keyword>
<dbReference type="GO" id="GO:0005524">
    <property type="term" value="F:ATP binding"/>
    <property type="evidence" value="ECO:0007669"/>
    <property type="project" value="UniProtKB-KW"/>
</dbReference>
<feature type="transmembrane region" description="Helical" evidence="9">
    <location>
        <begin position="31"/>
        <end position="51"/>
    </location>
</feature>
<reference evidence="11 12" key="1">
    <citation type="submission" date="2022-04" db="EMBL/GenBank/DDBJ databases">
        <title>Rhizobium coralii sp. nov., isolated from coral Turbinaria peltata.</title>
        <authorList>
            <person name="Sun H."/>
        </authorList>
    </citation>
    <scope>NUCLEOTIDE SEQUENCE [LARGE SCALE GENOMIC DNA]</scope>
    <source>
        <strain evidence="11 12">NTR19</strain>
    </source>
</reference>
<dbReference type="Pfam" id="PF00005">
    <property type="entry name" value="ABC_tran"/>
    <property type="match status" value="1"/>
</dbReference>